<feature type="domain" description="Aminotransferase class V" evidence="1">
    <location>
        <begin position="52"/>
        <end position="287"/>
    </location>
</feature>
<dbReference type="PANTHER" id="PTHR43586:SF21">
    <property type="entry name" value="PYRIDOXAL PHOSPHATE (PLP)-DEPENDENT ASPARTATE AMINOTRANSFERASE SUPERFAMILY"/>
    <property type="match status" value="1"/>
</dbReference>
<keyword evidence="2" id="KW-0808">Transferase</keyword>
<dbReference type="InterPro" id="IPR015424">
    <property type="entry name" value="PyrdxlP-dep_Trfase"/>
</dbReference>
<sequence>MDSLSSAEFTHPTTYLNTASSGLLPARTAAALHRAVDELAAGDFSGPERWIDTARAGYARLAGVSADRVAVGSSASVHAGLIASGLAPGAEVLVADGDFSSLVNPFAVRRDLSLRIVPLKRLAEEIRAQTALVAVSTVQSADGRVADLAAIREAATRCGARVFLDATQSAGWLPLDAGAFDYVMCAPFKWMLCPRGAAFLTVAESVADATTPVFAGWTAGESPYDSTYGPITRLASSARRFDASPAFLVYAGVMASLSVIEEIGVATIGEHNKALARRFEEGVRSLGYEPVPTGGSAIVSVPGLDHAVPGLEKAGITVAGRAGNLRAAFHLYNSSSDVDTLLEALPARR</sequence>
<dbReference type="AlphaFoldDB" id="A0AA90KIM0"/>
<dbReference type="InterPro" id="IPR000192">
    <property type="entry name" value="Aminotrans_V_dom"/>
</dbReference>
<dbReference type="InterPro" id="IPR015422">
    <property type="entry name" value="PyrdxlP-dep_Trfase_small"/>
</dbReference>
<dbReference type="GO" id="GO:0008483">
    <property type="term" value="F:transaminase activity"/>
    <property type="evidence" value="ECO:0007669"/>
    <property type="project" value="UniProtKB-KW"/>
</dbReference>
<protein>
    <submittedName>
        <fullName evidence="2">Aminotransferase class V-fold PLP-dependent enzyme</fullName>
    </submittedName>
</protein>
<dbReference type="SUPFAM" id="SSF53383">
    <property type="entry name" value="PLP-dependent transferases"/>
    <property type="match status" value="1"/>
</dbReference>
<comment type="caution">
    <text evidence="2">The sequence shown here is derived from an EMBL/GenBank/DDBJ whole genome shotgun (WGS) entry which is preliminary data.</text>
</comment>
<dbReference type="EMBL" id="JABXJJ020000036">
    <property type="protein sequence ID" value="MDI5972734.1"/>
    <property type="molecule type" value="Genomic_DNA"/>
</dbReference>
<dbReference type="Gene3D" id="3.90.1150.10">
    <property type="entry name" value="Aspartate Aminotransferase, domain 1"/>
    <property type="match status" value="1"/>
</dbReference>
<reference evidence="2" key="1">
    <citation type="submission" date="2023-05" db="EMBL/GenBank/DDBJ databases">
        <title>Streptantibioticus silvisoli sp. nov., acidotolerant actinomycetes 1 from pine litter.</title>
        <authorList>
            <person name="Swiecimska M."/>
            <person name="Golinska P."/>
            <person name="Sangal V."/>
            <person name="Wachnowicz B."/>
            <person name="Goodfellow M."/>
        </authorList>
    </citation>
    <scope>NUCLEOTIDE SEQUENCE</scope>
    <source>
        <strain evidence="2">SL13</strain>
    </source>
</reference>
<gene>
    <name evidence="2" type="ORF">POF50_025900</name>
</gene>
<name>A0AA90KIM0_9ACTN</name>
<evidence type="ECO:0000259" key="1">
    <source>
        <dbReference type="Pfam" id="PF00266"/>
    </source>
</evidence>
<dbReference type="RefSeq" id="WP_271314600.1">
    <property type="nucleotide sequence ID" value="NZ_JABXJJ020000036.1"/>
</dbReference>
<dbReference type="Gene3D" id="3.40.640.10">
    <property type="entry name" value="Type I PLP-dependent aspartate aminotransferase-like (Major domain)"/>
    <property type="match status" value="1"/>
</dbReference>
<keyword evidence="2" id="KW-0032">Aminotransferase</keyword>
<dbReference type="PANTHER" id="PTHR43586">
    <property type="entry name" value="CYSTEINE DESULFURASE"/>
    <property type="match status" value="1"/>
</dbReference>
<dbReference type="Pfam" id="PF00266">
    <property type="entry name" value="Aminotran_5"/>
    <property type="match status" value="1"/>
</dbReference>
<proteinExistence type="predicted"/>
<accession>A0AA90KIM0</accession>
<dbReference type="InterPro" id="IPR015421">
    <property type="entry name" value="PyrdxlP-dep_Trfase_major"/>
</dbReference>
<organism evidence="2">
    <name type="scientific">Streptantibioticus silvisoli</name>
    <dbReference type="NCBI Taxonomy" id="2705255"/>
    <lineage>
        <taxon>Bacteria</taxon>
        <taxon>Bacillati</taxon>
        <taxon>Actinomycetota</taxon>
        <taxon>Actinomycetes</taxon>
        <taxon>Kitasatosporales</taxon>
        <taxon>Streptomycetaceae</taxon>
        <taxon>Streptantibioticus</taxon>
    </lineage>
</organism>
<evidence type="ECO:0000313" key="2">
    <source>
        <dbReference type="EMBL" id="MDI5972734.1"/>
    </source>
</evidence>